<evidence type="ECO:0000313" key="3">
    <source>
        <dbReference type="Proteomes" id="UP001244341"/>
    </source>
</evidence>
<feature type="region of interest" description="Disordered" evidence="1">
    <location>
        <begin position="79"/>
        <end position="100"/>
    </location>
</feature>
<organism evidence="2 3">
    <name type="scientific">Tetradesmus obliquus</name>
    <name type="common">Green alga</name>
    <name type="synonym">Acutodesmus obliquus</name>
    <dbReference type="NCBI Taxonomy" id="3088"/>
    <lineage>
        <taxon>Eukaryota</taxon>
        <taxon>Viridiplantae</taxon>
        <taxon>Chlorophyta</taxon>
        <taxon>core chlorophytes</taxon>
        <taxon>Chlorophyceae</taxon>
        <taxon>CS clade</taxon>
        <taxon>Sphaeropleales</taxon>
        <taxon>Scenedesmaceae</taxon>
        <taxon>Tetradesmus</taxon>
    </lineage>
</organism>
<gene>
    <name evidence="2" type="ORF">OEZ85_000553</name>
</gene>
<name>A0ABY8UIY9_TETOB</name>
<feature type="region of interest" description="Disordered" evidence="1">
    <location>
        <begin position="1"/>
        <end position="23"/>
    </location>
</feature>
<keyword evidence="3" id="KW-1185">Reference proteome</keyword>
<proteinExistence type="predicted"/>
<evidence type="ECO:0000313" key="2">
    <source>
        <dbReference type="EMBL" id="WIA21325.1"/>
    </source>
</evidence>
<reference evidence="2 3" key="1">
    <citation type="submission" date="2023-05" db="EMBL/GenBank/DDBJ databases">
        <title>A 100% complete, gapless, phased diploid assembly of the Scenedesmus obliquus UTEX 3031 genome.</title>
        <authorList>
            <person name="Biondi T.C."/>
            <person name="Hanschen E.R."/>
            <person name="Kwon T."/>
            <person name="Eng W."/>
            <person name="Kruse C.P.S."/>
            <person name="Koehler S.I."/>
            <person name="Kunde Y."/>
            <person name="Gleasner C.D."/>
            <person name="You Mak K.T."/>
            <person name="Polle J."/>
            <person name="Hovde B.T."/>
            <person name="Starkenburg S.R."/>
        </authorList>
    </citation>
    <scope>NUCLEOTIDE SEQUENCE [LARGE SCALE GENOMIC DNA]</scope>
    <source>
        <strain evidence="2 3">DOE0152z</strain>
    </source>
</reference>
<evidence type="ECO:0000256" key="1">
    <source>
        <dbReference type="SAM" id="MobiDB-lite"/>
    </source>
</evidence>
<accession>A0ABY8UIY9</accession>
<dbReference type="Proteomes" id="UP001244341">
    <property type="component" value="Chromosome 13b"/>
</dbReference>
<feature type="region of interest" description="Disordered" evidence="1">
    <location>
        <begin position="202"/>
        <end position="223"/>
    </location>
</feature>
<sequence>MRLPPLAAKADGSSNAEQQGGHPHAQLDSLLAEGKLLDAALLAAKQQQQLQAGSACGKTLAARAQVVVAVEADSATTHAASDAAADGHTLQEQQQEEKQQDMWQRKCSKLQAWAAKVLQHALPDLSLAELHKQLLRQAANSSSSSSDKPLLDWWRLPQLHSDAEYHSQLATAVLYLSSSREQGWARLEQALSHGLAAAAAPAALPGSGSENFRQRRRTSRMQAQHHWLPHSAPKRLSELQSQQAARVKDVLASLPCSATLCVDLSEAGQLLLPRTYLQLVLLSLAEPPPEWVLRALFTDPFAEALQLALGELLSNPDGDASPFIPMLQQQTPQLGDFRRVYPSCDAAAAAAGTAGSGGSISGLAGRQQSSLLGDEQARGFLWRAGNRALLGVLASIFRDVQEFEAGLLLAAAECTGPCKCRLAALLTRDLQRVLQGCRQQLHELLTSTAEQLFVNVLEEELLQQPLNDLLSATGSRGEAAGLGALSLRANSITGRGANSLASSGVAGAGAAADEVLSQPQQVSQGQQQVLLFAGLFLARRQQFPLLVQDVLSWLCVLRRVLPARMAADILVQMLLHTTQHLSKLTVACAFAKAGTASGVLLDSINAEPAYAKQLQDMPGFGNLLDCHMRLHDLVNEQAPLELAKTKVSDEQGVFLRHTTAEPFKSAAIRVQTLSGPSPIDWAHHTFAVAPSYCYSKSSVFAARSSLLPHLELEMGTSGDGSSLLLYINMDPRLSLVCHPHYLDRFYCSAPPGAGSSWMQLEQRAQQQQGFTRFTSPSLHVRACSATAILFNVKADDEGMAAVKGVITDAVQIWLAWLKAGGASSATDAAAVQAAVGKAAGLDQQQLLQELSQRDAAWRGFPRREAAAAVLRSAFGEAAMEDYWDSMAGAARIRL</sequence>
<protein>
    <submittedName>
        <fullName evidence="2">Uncharacterized protein</fullName>
    </submittedName>
</protein>
<feature type="compositionally biased region" description="Low complexity" evidence="1">
    <location>
        <begin position="79"/>
        <end position="93"/>
    </location>
</feature>
<dbReference type="Pfam" id="PF06405">
    <property type="entry name" value="RCC_reductase"/>
    <property type="match status" value="1"/>
</dbReference>
<dbReference type="InterPro" id="IPR009439">
    <property type="entry name" value="RCC_reductase"/>
</dbReference>
<dbReference type="Gene3D" id="3.40.1500.20">
    <property type="match status" value="1"/>
</dbReference>
<dbReference type="EMBL" id="CP126220">
    <property type="protein sequence ID" value="WIA21325.1"/>
    <property type="molecule type" value="Genomic_DNA"/>
</dbReference>